<evidence type="ECO:0000313" key="13">
    <source>
        <dbReference type="Proteomes" id="UP000440732"/>
    </source>
</evidence>
<dbReference type="Proteomes" id="UP000433483">
    <property type="component" value="Unassembled WGS sequence"/>
</dbReference>
<comment type="caution">
    <text evidence="6">The sequence shown here is derived from an EMBL/GenBank/DDBJ whole genome shotgun (WGS) entry which is preliminary data.</text>
</comment>
<evidence type="ECO:0000313" key="6">
    <source>
        <dbReference type="EMBL" id="KAE9178154.1"/>
    </source>
</evidence>
<evidence type="ECO:0000313" key="9">
    <source>
        <dbReference type="Proteomes" id="UP000429523"/>
    </source>
</evidence>
<proteinExistence type="predicted"/>
<reference evidence="9 10" key="1">
    <citation type="submission" date="2018-08" db="EMBL/GenBank/DDBJ databases">
        <title>Genomic investigation of the strawberry pathogen Phytophthora fragariae indicates pathogenicity is determined by transcriptional variation in three key races.</title>
        <authorList>
            <person name="Adams T.M."/>
            <person name="Armitage A.D."/>
            <person name="Sobczyk M.K."/>
            <person name="Bates H.J."/>
            <person name="Dunwell J.M."/>
            <person name="Nellist C.F."/>
            <person name="Harrison R.J."/>
        </authorList>
    </citation>
    <scope>NUCLEOTIDE SEQUENCE [LARGE SCALE GENOMIC DNA]</scope>
    <source>
        <strain evidence="8 11">A4</strain>
        <strain evidence="6 12">BC-1</strain>
        <strain evidence="7 15">BC-23</strain>
        <strain evidence="5 10">NOV-27</strain>
        <strain evidence="4 13">NOV-5</strain>
        <strain evidence="3 14">NOV-71</strain>
        <strain evidence="1 9">NOV-9</strain>
        <strain evidence="2 16">ONT-3</strain>
    </source>
</reference>
<evidence type="ECO:0000313" key="12">
    <source>
        <dbReference type="Proteomes" id="UP000440367"/>
    </source>
</evidence>
<dbReference type="Proteomes" id="UP000441208">
    <property type="component" value="Unassembled WGS sequence"/>
</dbReference>
<dbReference type="Proteomes" id="UP000440732">
    <property type="component" value="Unassembled WGS sequence"/>
</dbReference>
<dbReference type="EMBL" id="QXGF01003262">
    <property type="protein sequence ID" value="KAE8921982.1"/>
    <property type="molecule type" value="Genomic_DNA"/>
</dbReference>
<protein>
    <submittedName>
        <fullName evidence="6">Uncharacterized protein</fullName>
    </submittedName>
</protein>
<evidence type="ECO:0000313" key="14">
    <source>
        <dbReference type="Proteomes" id="UP000441208"/>
    </source>
</evidence>
<organism evidence="6 12">
    <name type="scientific">Phytophthora fragariae</name>
    <dbReference type="NCBI Taxonomy" id="53985"/>
    <lineage>
        <taxon>Eukaryota</taxon>
        <taxon>Sar</taxon>
        <taxon>Stramenopiles</taxon>
        <taxon>Oomycota</taxon>
        <taxon>Peronosporomycetes</taxon>
        <taxon>Peronosporales</taxon>
        <taxon>Peronosporaceae</taxon>
        <taxon>Phytophthora</taxon>
    </lineage>
</organism>
<dbReference type="EMBL" id="QXGD01003374">
    <property type="protein sequence ID" value="KAE9178154.1"/>
    <property type="molecule type" value="Genomic_DNA"/>
</dbReference>
<evidence type="ECO:0000313" key="10">
    <source>
        <dbReference type="Proteomes" id="UP000433483"/>
    </source>
</evidence>
<evidence type="ECO:0000313" key="16">
    <source>
        <dbReference type="Proteomes" id="UP000488956"/>
    </source>
</evidence>
<evidence type="ECO:0000313" key="1">
    <source>
        <dbReference type="EMBL" id="KAE8921982.1"/>
    </source>
</evidence>
<keyword evidence="10" id="KW-1185">Reference proteome</keyword>
<evidence type="ECO:0000313" key="5">
    <source>
        <dbReference type="EMBL" id="KAE9173436.1"/>
    </source>
</evidence>
<evidence type="ECO:0000313" key="8">
    <source>
        <dbReference type="EMBL" id="KAE9275453.1"/>
    </source>
</evidence>
<dbReference type="EMBL" id="QXGB01003004">
    <property type="protein sequence ID" value="KAE9173436.1"/>
    <property type="molecule type" value="Genomic_DNA"/>
</dbReference>
<dbReference type="EMBL" id="QXFZ01001809">
    <property type="protein sequence ID" value="KAE9084651.1"/>
    <property type="molecule type" value="Genomic_DNA"/>
</dbReference>
<dbReference type="Proteomes" id="UP000488956">
    <property type="component" value="Unassembled WGS sequence"/>
</dbReference>
<dbReference type="EMBL" id="QXGC01002745">
    <property type="protein sequence ID" value="KAE9182256.1"/>
    <property type="molecule type" value="Genomic_DNA"/>
</dbReference>
<accession>A0A6A3W3H3</accession>
<evidence type="ECO:0000313" key="7">
    <source>
        <dbReference type="EMBL" id="KAE9182256.1"/>
    </source>
</evidence>
<dbReference type="Proteomes" id="UP000429523">
    <property type="component" value="Unassembled WGS sequence"/>
</dbReference>
<dbReference type="AlphaFoldDB" id="A0A6A3W3H3"/>
<evidence type="ECO:0000313" key="2">
    <source>
        <dbReference type="EMBL" id="KAE9068743.1"/>
    </source>
</evidence>
<dbReference type="Proteomes" id="UP000437068">
    <property type="component" value="Unassembled WGS sequence"/>
</dbReference>
<evidence type="ECO:0000313" key="11">
    <source>
        <dbReference type="Proteomes" id="UP000437068"/>
    </source>
</evidence>
<dbReference type="Proteomes" id="UP000440367">
    <property type="component" value="Unassembled WGS sequence"/>
</dbReference>
<dbReference type="EMBL" id="QXFX01003483">
    <property type="protein sequence ID" value="KAE9068743.1"/>
    <property type="molecule type" value="Genomic_DNA"/>
</dbReference>
<dbReference type="Proteomes" id="UP000476176">
    <property type="component" value="Unassembled WGS sequence"/>
</dbReference>
<name>A0A6A3W3H3_9STRA</name>
<sequence>MLLSGRCAVIVSLGGVMWLSTALRSLTSRAHSSVKSLLWSSSAGSALVTLSSSSTRLRANDSTPLIRLADTSAASAASVTVPLTSQSSSS</sequence>
<gene>
    <name evidence="8" type="ORF">PF001_g26580</name>
    <name evidence="6" type="ORF">PF002_g28145</name>
    <name evidence="7" type="ORF">PF004_g24293</name>
    <name evidence="5" type="ORF">PF005_g26269</name>
    <name evidence="4" type="ORF">PF006_g25782</name>
    <name evidence="3" type="ORF">PF007_g21437</name>
    <name evidence="1" type="ORF">PF009_g27744</name>
    <name evidence="2" type="ORF">PF010_g26945</name>
</gene>
<dbReference type="EMBL" id="QXGE01003371">
    <property type="protein sequence ID" value="KAE9275453.1"/>
    <property type="molecule type" value="Genomic_DNA"/>
</dbReference>
<dbReference type="EMBL" id="QXGA01003099">
    <property type="protein sequence ID" value="KAE9087540.1"/>
    <property type="molecule type" value="Genomic_DNA"/>
</dbReference>
<evidence type="ECO:0000313" key="4">
    <source>
        <dbReference type="EMBL" id="KAE9087540.1"/>
    </source>
</evidence>
<evidence type="ECO:0000313" key="3">
    <source>
        <dbReference type="EMBL" id="KAE9084651.1"/>
    </source>
</evidence>
<evidence type="ECO:0000313" key="15">
    <source>
        <dbReference type="Proteomes" id="UP000476176"/>
    </source>
</evidence>